<keyword evidence="15" id="KW-1185">Reference proteome</keyword>
<keyword evidence="8" id="KW-0995">Kinetochore</keyword>
<evidence type="ECO:0000256" key="2">
    <source>
        <dbReference type="ARBA" id="ARBA00004186"/>
    </source>
</evidence>
<comment type="subcellular location">
    <subcellularLocation>
        <location evidence="3">Chromosome</location>
        <location evidence="3">Centromere</location>
        <location evidence="3">Kinetochore</location>
    </subcellularLocation>
    <subcellularLocation>
        <location evidence="2">Cytoplasm</location>
        <location evidence="2">Cytoskeleton</location>
        <location evidence="2">Spindle</location>
    </subcellularLocation>
    <subcellularLocation>
        <location evidence="1">Nucleus</location>
    </subcellularLocation>
</comment>
<comment type="similarity">
    <text evidence="4">Belongs to the DASH complex SPC19 family.</text>
</comment>
<evidence type="ECO:0000256" key="9">
    <source>
        <dbReference type="ARBA" id="ARBA00023212"/>
    </source>
</evidence>
<keyword evidence="11" id="KW-0137">Centromere</keyword>
<dbReference type="AlphaFoldDB" id="A0AAD6TWF1"/>
<evidence type="ECO:0000313" key="15">
    <source>
        <dbReference type="Proteomes" id="UP001222325"/>
    </source>
</evidence>
<dbReference type="Proteomes" id="UP001222325">
    <property type="component" value="Unassembled WGS sequence"/>
</dbReference>
<accession>A0AAD6TWF1</accession>
<evidence type="ECO:0000256" key="6">
    <source>
        <dbReference type="ARBA" id="ARBA00022454"/>
    </source>
</evidence>
<reference evidence="14" key="1">
    <citation type="submission" date="2023-03" db="EMBL/GenBank/DDBJ databases">
        <title>Massive genome expansion in bonnet fungi (Mycena s.s.) driven by repeated elements and novel gene families across ecological guilds.</title>
        <authorList>
            <consortium name="Lawrence Berkeley National Laboratory"/>
            <person name="Harder C.B."/>
            <person name="Miyauchi S."/>
            <person name="Viragh M."/>
            <person name="Kuo A."/>
            <person name="Thoen E."/>
            <person name="Andreopoulos B."/>
            <person name="Lu D."/>
            <person name="Skrede I."/>
            <person name="Drula E."/>
            <person name="Henrissat B."/>
            <person name="Morin E."/>
            <person name="Kohler A."/>
            <person name="Barry K."/>
            <person name="LaButti K."/>
            <person name="Morin E."/>
            <person name="Salamov A."/>
            <person name="Lipzen A."/>
            <person name="Mereny Z."/>
            <person name="Hegedus B."/>
            <person name="Baldrian P."/>
            <person name="Stursova M."/>
            <person name="Weitz H."/>
            <person name="Taylor A."/>
            <person name="Grigoriev I.V."/>
            <person name="Nagy L.G."/>
            <person name="Martin F."/>
            <person name="Kauserud H."/>
        </authorList>
    </citation>
    <scope>NUCLEOTIDE SEQUENCE</scope>
    <source>
        <strain evidence="14">CBHHK173m</strain>
    </source>
</reference>
<dbReference type="PANTHER" id="PTHR28262">
    <property type="entry name" value="DASH COMPLEX SUBUNIT SPC19"/>
    <property type="match status" value="1"/>
</dbReference>
<evidence type="ECO:0000256" key="8">
    <source>
        <dbReference type="ARBA" id="ARBA00022838"/>
    </source>
</evidence>
<dbReference type="GO" id="GO:0008608">
    <property type="term" value="P:attachment of spindle microtubules to kinetochore"/>
    <property type="evidence" value="ECO:0007669"/>
    <property type="project" value="InterPro"/>
</dbReference>
<keyword evidence="9" id="KW-0206">Cytoskeleton</keyword>
<keyword evidence="10" id="KW-0539">Nucleus</keyword>
<name>A0AAD6TWF1_9AGAR</name>
<evidence type="ECO:0000256" key="4">
    <source>
        <dbReference type="ARBA" id="ARBA00008952"/>
    </source>
</evidence>
<organism evidence="14 15">
    <name type="scientific">Mycena belliarum</name>
    <dbReference type="NCBI Taxonomy" id="1033014"/>
    <lineage>
        <taxon>Eukaryota</taxon>
        <taxon>Fungi</taxon>
        <taxon>Dikarya</taxon>
        <taxon>Basidiomycota</taxon>
        <taxon>Agaricomycotina</taxon>
        <taxon>Agaricomycetes</taxon>
        <taxon>Agaricomycetidae</taxon>
        <taxon>Agaricales</taxon>
        <taxon>Marasmiineae</taxon>
        <taxon>Mycenaceae</taxon>
        <taxon>Mycena</taxon>
    </lineage>
</organism>
<comment type="caution">
    <text evidence="14">The sequence shown here is derived from an EMBL/GenBank/DDBJ whole genome shotgun (WGS) entry which is preliminary data.</text>
</comment>
<feature type="coiled-coil region" evidence="13">
    <location>
        <begin position="88"/>
        <end position="176"/>
    </location>
</feature>
<keyword evidence="13" id="KW-0175">Coiled coil</keyword>
<evidence type="ECO:0000256" key="7">
    <source>
        <dbReference type="ARBA" id="ARBA00022490"/>
    </source>
</evidence>
<evidence type="ECO:0000313" key="14">
    <source>
        <dbReference type="EMBL" id="KAJ7076876.1"/>
    </source>
</evidence>
<dbReference type="InterPro" id="IPR013251">
    <property type="entry name" value="DASH_Spc19"/>
</dbReference>
<evidence type="ECO:0000256" key="3">
    <source>
        <dbReference type="ARBA" id="ARBA00004629"/>
    </source>
</evidence>
<protein>
    <recommendedName>
        <fullName evidence="5">DASH complex subunit SPC19</fullName>
    </recommendedName>
    <alternativeName>
        <fullName evidence="12">Outer kinetochore protein SPC19</fullName>
    </alternativeName>
</protein>
<keyword evidence="7" id="KW-0963">Cytoplasm</keyword>
<dbReference type="GO" id="GO:0042729">
    <property type="term" value="C:DASH complex"/>
    <property type="evidence" value="ECO:0007669"/>
    <property type="project" value="InterPro"/>
</dbReference>
<dbReference type="Pfam" id="PF08287">
    <property type="entry name" value="DASH_Spc19"/>
    <property type="match status" value="1"/>
</dbReference>
<proteinExistence type="inferred from homology"/>
<sequence>MSRLSRANLRGRESVFAGGPDLYRGEIQAICPPGLEECVAMMDNCCEQAYAAQTLLHRGTQDLPRMNHILQSQRVFLLVGDETVRKYKAELTDEIEPAINELIELAEQGLKSLQKKEAALQTKVVTAQSRTARPTAGVPASQKLEARRLQLITKQREALETEVQALEAEVNALVRVKSS</sequence>
<evidence type="ECO:0000256" key="13">
    <source>
        <dbReference type="SAM" id="Coils"/>
    </source>
</evidence>
<evidence type="ECO:0000256" key="1">
    <source>
        <dbReference type="ARBA" id="ARBA00004123"/>
    </source>
</evidence>
<evidence type="ECO:0000256" key="10">
    <source>
        <dbReference type="ARBA" id="ARBA00023242"/>
    </source>
</evidence>
<gene>
    <name evidence="14" type="ORF">B0H15DRAFT_790185</name>
</gene>
<dbReference type="PANTHER" id="PTHR28262:SF1">
    <property type="entry name" value="DASH COMPLEX SUBUNIT SPC19"/>
    <property type="match status" value="1"/>
</dbReference>
<evidence type="ECO:0000256" key="5">
    <source>
        <dbReference type="ARBA" id="ARBA00016329"/>
    </source>
</evidence>
<evidence type="ECO:0000256" key="12">
    <source>
        <dbReference type="ARBA" id="ARBA00032583"/>
    </source>
</evidence>
<evidence type="ECO:0000256" key="11">
    <source>
        <dbReference type="ARBA" id="ARBA00023328"/>
    </source>
</evidence>
<dbReference type="GO" id="GO:0005876">
    <property type="term" value="C:spindle microtubule"/>
    <property type="evidence" value="ECO:0007669"/>
    <property type="project" value="InterPro"/>
</dbReference>
<dbReference type="EMBL" id="JARJCN010000077">
    <property type="protein sequence ID" value="KAJ7076876.1"/>
    <property type="molecule type" value="Genomic_DNA"/>
</dbReference>
<keyword evidence="6" id="KW-0158">Chromosome</keyword>